<dbReference type="SUPFAM" id="SSF48371">
    <property type="entry name" value="ARM repeat"/>
    <property type="match status" value="2"/>
</dbReference>
<evidence type="ECO:0000313" key="3">
    <source>
        <dbReference type="EMBL" id="SVD00355.1"/>
    </source>
</evidence>
<dbReference type="PANTHER" id="PTHR12697">
    <property type="entry name" value="PBS LYASE HEAT-LIKE PROTEIN"/>
    <property type="match status" value="1"/>
</dbReference>
<dbReference type="EMBL" id="UINC01123703">
    <property type="protein sequence ID" value="SVD00355.1"/>
    <property type="molecule type" value="Genomic_DNA"/>
</dbReference>
<organism evidence="3">
    <name type="scientific">marine metagenome</name>
    <dbReference type="NCBI Taxonomy" id="408172"/>
    <lineage>
        <taxon>unclassified sequences</taxon>
        <taxon>metagenomes</taxon>
        <taxon>ecological metagenomes</taxon>
    </lineage>
</organism>
<feature type="non-terminal residue" evidence="3">
    <location>
        <position position="1"/>
    </location>
</feature>
<accession>A0A382RT84</accession>
<evidence type="ECO:0008006" key="4">
    <source>
        <dbReference type="Google" id="ProtNLM"/>
    </source>
</evidence>
<evidence type="ECO:0000256" key="1">
    <source>
        <dbReference type="ARBA" id="ARBA00022737"/>
    </source>
</evidence>
<name>A0A382RT84_9ZZZZ</name>
<dbReference type="Pfam" id="PF02985">
    <property type="entry name" value="HEAT"/>
    <property type="match status" value="1"/>
</dbReference>
<dbReference type="InterPro" id="IPR021133">
    <property type="entry name" value="HEAT_type_2"/>
</dbReference>
<dbReference type="AlphaFoldDB" id="A0A382RT84"/>
<sequence length="318" mass="33401">DLLADDSESVRFSAGSALGRIGDVAYPQIMQGLSADSATVRGAAAHAVVWIPANSRPAIHLAKRLAKETDNETKVAGLNALNRIGFDGERLLALLLPALDSEEPRLRQEALSGILSLRPNSRAAVPHLIERLAAEDPSKRKQAIDLLGRMGYDASVAVPKLITGLSQADEEEKRSIRNALVEMGPASIPSLLDSATEIPLAKLLGETWQADCIGGIGIQAVSSLTNSLKENPGNGAGLLSLVALQKIGDKSPTTRQVILPWLEHEQAVFRGAALSALVASSTKPNTLMPRLQAAMGDPNSLVRQAAMDALAGLGSSAK</sequence>
<dbReference type="InterPro" id="IPR011989">
    <property type="entry name" value="ARM-like"/>
</dbReference>
<dbReference type="GO" id="GO:0016491">
    <property type="term" value="F:oxidoreductase activity"/>
    <property type="evidence" value="ECO:0007669"/>
    <property type="project" value="TreeGrafter"/>
</dbReference>
<keyword evidence="1" id="KW-0677">Repeat</keyword>
<feature type="non-terminal residue" evidence="3">
    <location>
        <position position="318"/>
    </location>
</feature>
<reference evidence="3" key="1">
    <citation type="submission" date="2018-05" db="EMBL/GenBank/DDBJ databases">
        <authorList>
            <person name="Lanie J.A."/>
            <person name="Ng W.-L."/>
            <person name="Kazmierczak K.M."/>
            <person name="Andrzejewski T.M."/>
            <person name="Davidsen T.M."/>
            <person name="Wayne K.J."/>
            <person name="Tettelin H."/>
            <person name="Glass J.I."/>
            <person name="Rusch D."/>
            <person name="Podicherti R."/>
            <person name="Tsui H.-C.T."/>
            <person name="Winkler M.E."/>
        </authorList>
    </citation>
    <scope>NUCLEOTIDE SEQUENCE</scope>
</reference>
<dbReference type="InterPro" id="IPR000357">
    <property type="entry name" value="HEAT"/>
</dbReference>
<protein>
    <recommendedName>
        <fullName evidence="4">HEAT repeat domain-containing protein</fullName>
    </recommendedName>
</protein>
<comment type="function">
    <text evidence="2">Catalyzes the hydroxylation of the N(6)-(4-aminobutyl)-L-lysine intermediate produced by deoxyhypusine synthase/DHPS on a critical lysine of the eukaryotic translation initiation factor 5A/eIF-5A. This is the second step of the post-translational modification of that lysine into an unusual amino acid residue named hypusine. Hypusination is unique to mature eIF-5A factor and is essential for its function.</text>
</comment>
<dbReference type="PANTHER" id="PTHR12697:SF5">
    <property type="entry name" value="DEOXYHYPUSINE HYDROXYLASE"/>
    <property type="match status" value="1"/>
</dbReference>
<dbReference type="PROSITE" id="PS50077">
    <property type="entry name" value="HEAT_REPEAT"/>
    <property type="match status" value="1"/>
</dbReference>
<gene>
    <name evidence="3" type="ORF">METZ01_LOCUS353209</name>
</gene>
<dbReference type="Gene3D" id="1.25.10.10">
    <property type="entry name" value="Leucine-rich Repeat Variant"/>
    <property type="match status" value="3"/>
</dbReference>
<proteinExistence type="predicted"/>
<dbReference type="Pfam" id="PF13646">
    <property type="entry name" value="HEAT_2"/>
    <property type="match status" value="2"/>
</dbReference>
<dbReference type="InterPro" id="IPR016024">
    <property type="entry name" value="ARM-type_fold"/>
</dbReference>
<evidence type="ECO:0000256" key="2">
    <source>
        <dbReference type="ARBA" id="ARBA00045876"/>
    </source>
</evidence>